<evidence type="ECO:0000256" key="3">
    <source>
        <dbReference type="ARBA" id="ARBA00006434"/>
    </source>
</evidence>
<dbReference type="SMART" id="SM00387">
    <property type="entry name" value="HATPase_c"/>
    <property type="match status" value="1"/>
</dbReference>
<keyword evidence="12" id="KW-0902">Two-component regulatory system</keyword>
<sequence>MSFSLPEILLAIVGYLLVLFLVAHLAERGILSRRITHHPATYVLSLAVIAGAMASNAIFELAYRYGYGYLLYYLGVVLMFLVGTLLLLPLLRLCRVYQLASLADVLTFRFRSHRVGAAITLAMCLTLMPLLALQIQAVADSIHILAGAPDRLMPAVQRQDTLALLFCIIIIVFAILFGTRNLTSERRNIGLVTAVAFESLVKLAAMLVMMWLAVQQVFGGFGGLDAWLATTPTARAVIEQPLHGDAARVLLLVFFAGAVCMPHIFHMAFAENKESQDLRAASWGLPLYLLLLAIPVLPLAWAGMRLEHDLPAGYTGLAIGMALESPGFIALAFVAGLSAASTAIIVATLALANMCLNHLILPQQMLAIRSDQSLYSQLKWLRRGLITVLILAGYGFFMAVNGKQSLAELGLVAFAGTVQFLPGIVATPYWAGANRKGLISGLVVGLALWFLLMLLPVMGIEQPSWLAMIAGRWFSHGDNAWAVASIMALGANLALFIVVSLLTTTTEEERVAAEICSMDLLSRPSRRTLTVHSAGEFSQQLAAGLGEATAHAEVARALRELQFNEDETRPYALRRLRSRIEANLSGLLGPAVAFGIVNRCIPFANKPGGTGGDIFLIERRLDQAGGQFTGLAAELDNLRRHYRQTLDNLPIGVCSLTNDGELLLWNRSMQRITGIASSTVLGSLLSSLPTPWREIITNFLYEDADTILKREVTLGEGGSRWISMHKASAGGDQDGDQIVLIEDISDYELLEQELLHSERLASIGRLAAGVAHEIGNPITGIACLAQNLEYEEDPEEVHETARDILKQTERVSRIVDSLVNFSHAGSGAGDVRLEPCNLADCVDEAIHLLQLDRQAKALDFENHCDRELLVLADAQRLLQVFVNLLGNARDASENGGRVVVSASVSDSRALIEVEDQGCGIPIELQNQVFEPFFTTKEPGEGTGLGLALVYSIMDDMGGSVQIQSPLGPPPAAGTRICLQLPVCQYDSLFQV</sequence>
<keyword evidence="18" id="KW-1185">Reference proteome</keyword>
<feature type="domain" description="PAS" evidence="16">
    <location>
        <begin position="638"/>
        <end position="682"/>
    </location>
</feature>
<feature type="transmembrane region" description="Helical" evidence="14">
    <location>
        <begin position="438"/>
        <end position="460"/>
    </location>
</feature>
<keyword evidence="13 14" id="KW-0472">Membrane</keyword>
<dbReference type="PROSITE" id="PS50109">
    <property type="entry name" value="HIS_KIN"/>
    <property type="match status" value="1"/>
</dbReference>
<dbReference type="GO" id="GO:0016020">
    <property type="term" value="C:membrane"/>
    <property type="evidence" value="ECO:0007669"/>
    <property type="project" value="UniProtKB-SubCell"/>
</dbReference>
<dbReference type="CDD" id="cd00082">
    <property type="entry name" value="HisKA"/>
    <property type="match status" value="1"/>
</dbReference>
<dbReference type="Gene3D" id="3.30.450.20">
    <property type="entry name" value="PAS domain"/>
    <property type="match status" value="1"/>
</dbReference>
<gene>
    <name evidence="17" type="ORF">CWI75_00575</name>
</gene>
<evidence type="ECO:0000256" key="2">
    <source>
        <dbReference type="ARBA" id="ARBA00004141"/>
    </source>
</evidence>
<organism evidence="17 18">
    <name type="scientific">Kineobactrum sediminis</name>
    <dbReference type="NCBI Taxonomy" id="1905677"/>
    <lineage>
        <taxon>Bacteria</taxon>
        <taxon>Pseudomonadati</taxon>
        <taxon>Pseudomonadota</taxon>
        <taxon>Gammaproteobacteria</taxon>
        <taxon>Cellvibrionales</taxon>
        <taxon>Halieaceae</taxon>
        <taxon>Kineobactrum</taxon>
    </lineage>
</organism>
<dbReference type="AlphaFoldDB" id="A0A2N5Y666"/>
<dbReference type="SMART" id="SM00091">
    <property type="entry name" value="PAS"/>
    <property type="match status" value="1"/>
</dbReference>
<dbReference type="GO" id="GO:0000155">
    <property type="term" value="F:phosphorelay sensor kinase activity"/>
    <property type="evidence" value="ECO:0007669"/>
    <property type="project" value="InterPro"/>
</dbReference>
<evidence type="ECO:0000313" key="17">
    <source>
        <dbReference type="EMBL" id="PLW83890.1"/>
    </source>
</evidence>
<feature type="transmembrane region" description="Helical" evidence="14">
    <location>
        <begin position="281"/>
        <end position="301"/>
    </location>
</feature>
<evidence type="ECO:0000256" key="5">
    <source>
        <dbReference type="ARBA" id="ARBA00022553"/>
    </source>
</evidence>
<dbReference type="InterPro" id="IPR038377">
    <property type="entry name" value="Na/Glc_symporter_sf"/>
</dbReference>
<dbReference type="InterPro" id="IPR001734">
    <property type="entry name" value="Na/solute_symporter"/>
</dbReference>
<dbReference type="Proteomes" id="UP000234845">
    <property type="component" value="Unassembled WGS sequence"/>
</dbReference>
<dbReference type="CDD" id="cd00130">
    <property type="entry name" value="PAS"/>
    <property type="match status" value="1"/>
</dbReference>
<dbReference type="InterPro" id="IPR036097">
    <property type="entry name" value="HisK_dim/P_sf"/>
</dbReference>
<feature type="transmembrane region" description="Helical" evidence="14">
    <location>
        <begin position="161"/>
        <end position="179"/>
    </location>
</feature>
<feature type="transmembrane region" description="Helical" evidence="14">
    <location>
        <begin position="191"/>
        <end position="214"/>
    </location>
</feature>
<feature type="transmembrane region" description="Helical" evidence="14">
    <location>
        <begin position="380"/>
        <end position="399"/>
    </location>
</feature>
<accession>A0A2N5Y666</accession>
<dbReference type="PANTHER" id="PTHR43065:SF10">
    <property type="entry name" value="PEROXIDE STRESS-ACTIVATED HISTIDINE KINASE MAK3"/>
    <property type="match status" value="1"/>
</dbReference>
<dbReference type="GO" id="GO:0022857">
    <property type="term" value="F:transmembrane transporter activity"/>
    <property type="evidence" value="ECO:0007669"/>
    <property type="project" value="InterPro"/>
</dbReference>
<dbReference type="SUPFAM" id="SSF55785">
    <property type="entry name" value="PYP-like sensor domain (PAS domain)"/>
    <property type="match status" value="1"/>
</dbReference>
<dbReference type="SUPFAM" id="SSF55874">
    <property type="entry name" value="ATPase domain of HSP90 chaperone/DNA topoisomerase II/histidine kinase"/>
    <property type="match status" value="1"/>
</dbReference>
<dbReference type="InterPro" id="IPR035965">
    <property type="entry name" value="PAS-like_dom_sf"/>
</dbReference>
<feature type="transmembrane region" description="Helical" evidence="14">
    <location>
        <begin position="327"/>
        <end position="360"/>
    </location>
</feature>
<evidence type="ECO:0000313" key="18">
    <source>
        <dbReference type="Proteomes" id="UP000234845"/>
    </source>
</evidence>
<dbReference type="InterPro" id="IPR000014">
    <property type="entry name" value="PAS"/>
</dbReference>
<dbReference type="Gene3D" id="1.20.1730.10">
    <property type="entry name" value="Sodium/glucose cotransporter"/>
    <property type="match status" value="1"/>
</dbReference>
<dbReference type="InterPro" id="IPR004358">
    <property type="entry name" value="Sig_transdc_His_kin-like_C"/>
</dbReference>
<protein>
    <recommendedName>
        <fullName evidence="4">histidine kinase</fullName>
        <ecNumber evidence="4">2.7.13.3</ecNumber>
    </recommendedName>
</protein>
<comment type="caution">
    <text evidence="17">The sequence shown here is derived from an EMBL/GenBank/DDBJ whole genome shotgun (WGS) entry which is preliminary data.</text>
</comment>
<dbReference type="OrthoDB" id="9764438at2"/>
<comment type="subcellular location">
    <subcellularLocation>
        <location evidence="2">Membrane</location>
        <topology evidence="2">Multi-pass membrane protein</topology>
    </subcellularLocation>
</comment>
<comment type="similarity">
    <text evidence="3">Belongs to the sodium:solute symporter (SSF) (TC 2.A.21) family.</text>
</comment>
<proteinExistence type="inferred from homology"/>
<feature type="transmembrane region" description="Helical" evidence="14">
    <location>
        <begin position="115"/>
        <end position="135"/>
    </location>
</feature>
<dbReference type="PROSITE" id="PS50283">
    <property type="entry name" value="NA_SOLUT_SYMP_3"/>
    <property type="match status" value="1"/>
</dbReference>
<dbReference type="InterPro" id="IPR013767">
    <property type="entry name" value="PAS_fold"/>
</dbReference>
<evidence type="ECO:0000256" key="7">
    <source>
        <dbReference type="ARBA" id="ARBA00022692"/>
    </source>
</evidence>
<evidence type="ECO:0000256" key="14">
    <source>
        <dbReference type="SAM" id="Phobius"/>
    </source>
</evidence>
<dbReference type="PROSITE" id="PS50112">
    <property type="entry name" value="PAS"/>
    <property type="match status" value="1"/>
</dbReference>
<feature type="transmembrane region" description="Helical" evidence="14">
    <location>
        <begin position="6"/>
        <end position="27"/>
    </location>
</feature>
<feature type="domain" description="Histidine kinase" evidence="15">
    <location>
        <begin position="769"/>
        <end position="984"/>
    </location>
</feature>
<dbReference type="RefSeq" id="WP_101519527.1">
    <property type="nucleotide sequence ID" value="NZ_PKLZ01000001.1"/>
</dbReference>
<evidence type="ECO:0000256" key="11">
    <source>
        <dbReference type="ARBA" id="ARBA00022989"/>
    </source>
</evidence>
<dbReference type="SUPFAM" id="SSF47384">
    <property type="entry name" value="Homodimeric domain of signal transducing histidine kinase"/>
    <property type="match status" value="1"/>
</dbReference>
<evidence type="ECO:0000256" key="12">
    <source>
        <dbReference type="ARBA" id="ARBA00023012"/>
    </source>
</evidence>
<feature type="transmembrane region" description="Helical" evidence="14">
    <location>
        <begin position="71"/>
        <end position="94"/>
    </location>
</feature>
<evidence type="ECO:0000256" key="4">
    <source>
        <dbReference type="ARBA" id="ARBA00012438"/>
    </source>
</evidence>
<name>A0A2N5Y666_9GAMM</name>
<keyword evidence="10" id="KW-0067">ATP-binding</keyword>
<comment type="catalytic activity">
    <reaction evidence="1">
        <text>ATP + protein L-histidine = ADP + protein N-phospho-L-histidine.</text>
        <dbReference type="EC" id="2.7.13.3"/>
    </reaction>
</comment>
<reference evidence="18" key="1">
    <citation type="submission" date="2017-11" db="EMBL/GenBank/DDBJ databases">
        <title>The draft genome sequence of Chromatocurvus sp. F02.</title>
        <authorList>
            <person name="Du Z.-J."/>
            <person name="Chang Y.-Q."/>
        </authorList>
    </citation>
    <scope>NUCLEOTIDE SEQUENCE [LARGE SCALE GENOMIC DNA]</scope>
    <source>
        <strain evidence="18">F02</strain>
    </source>
</reference>
<evidence type="ECO:0000256" key="8">
    <source>
        <dbReference type="ARBA" id="ARBA00022741"/>
    </source>
</evidence>
<dbReference type="InterPro" id="IPR036890">
    <property type="entry name" value="HATPase_C_sf"/>
</dbReference>
<keyword evidence="6" id="KW-0808">Transferase</keyword>
<dbReference type="GO" id="GO:0005524">
    <property type="term" value="F:ATP binding"/>
    <property type="evidence" value="ECO:0007669"/>
    <property type="project" value="UniProtKB-KW"/>
</dbReference>
<dbReference type="SMART" id="SM00388">
    <property type="entry name" value="HisKA"/>
    <property type="match status" value="1"/>
</dbReference>
<feature type="transmembrane region" description="Helical" evidence="14">
    <location>
        <begin position="39"/>
        <end position="59"/>
    </location>
</feature>
<evidence type="ECO:0000256" key="10">
    <source>
        <dbReference type="ARBA" id="ARBA00022840"/>
    </source>
</evidence>
<evidence type="ECO:0000256" key="1">
    <source>
        <dbReference type="ARBA" id="ARBA00000085"/>
    </source>
</evidence>
<dbReference type="Pfam" id="PF00512">
    <property type="entry name" value="HisKA"/>
    <property type="match status" value="1"/>
</dbReference>
<dbReference type="Pfam" id="PF02518">
    <property type="entry name" value="HATPase_c"/>
    <property type="match status" value="1"/>
</dbReference>
<dbReference type="GO" id="GO:0006355">
    <property type="term" value="P:regulation of DNA-templated transcription"/>
    <property type="evidence" value="ECO:0007669"/>
    <property type="project" value="InterPro"/>
</dbReference>
<evidence type="ECO:0000256" key="6">
    <source>
        <dbReference type="ARBA" id="ARBA00022679"/>
    </source>
</evidence>
<evidence type="ECO:0000259" key="16">
    <source>
        <dbReference type="PROSITE" id="PS50112"/>
    </source>
</evidence>
<keyword evidence="5" id="KW-0597">Phosphoprotein</keyword>
<dbReference type="NCBIfam" id="TIGR00229">
    <property type="entry name" value="sensory_box"/>
    <property type="match status" value="1"/>
</dbReference>
<dbReference type="PANTHER" id="PTHR43065">
    <property type="entry name" value="SENSOR HISTIDINE KINASE"/>
    <property type="match status" value="1"/>
</dbReference>
<evidence type="ECO:0000259" key="15">
    <source>
        <dbReference type="PROSITE" id="PS50109"/>
    </source>
</evidence>
<feature type="transmembrane region" description="Helical" evidence="14">
    <location>
        <begin position="411"/>
        <end position="431"/>
    </location>
</feature>
<dbReference type="Gene3D" id="1.10.287.130">
    <property type="match status" value="1"/>
</dbReference>
<dbReference type="InterPro" id="IPR005467">
    <property type="entry name" value="His_kinase_dom"/>
</dbReference>
<dbReference type="PRINTS" id="PR00344">
    <property type="entry name" value="BCTRLSENSOR"/>
</dbReference>
<dbReference type="InterPro" id="IPR003661">
    <property type="entry name" value="HisK_dim/P_dom"/>
</dbReference>
<keyword evidence="8" id="KW-0547">Nucleotide-binding</keyword>
<dbReference type="EMBL" id="PKLZ01000001">
    <property type="protein sequence ID" value="PLW83890.1"/>
    <property type="molecule type" value="Genomic_DNA"/>
</dbReference>
<evidence type="ECO:0000256" key="9">
    <source>
        <dbReference type="ARBA" id="ARBA00022777"/>
    </source>
</evidence>
<keyword evidence="11 14" id="KW-1133">Transmembrane helix</keyword>
<dbReference type="InterPro" id="IPR003594">
    <property type="entry name" value="HATPase_dom"/>
</dbReference>
<feature type="transmembrane region" description="Helical" evidence="14">
    <location>
        <begin position="480"/>
        <end position="502"/>
    </location>
</feature>
<keyword evidence="7 14" id="KW-0812">Transmembrane</keyword>
<dbReference type="Gene3D" id="3.30.565.10">
    <property type="entry name" value="Histidine kinase-like ATPase, C-terminal domain"/>
    <property type="match status" value="1"/>
</dbReference>
<evidence type="ECO:0000256" key="13">
    <source>
        <dbReference type="ARBA" id="ARBA00023136"/>
    </source>
</evidence>
<dbReference type="Pfam" id="PF00989">
    <property type="entry name" value="PAS"/>
    <property type="match status" value="1"/>
</dbReference>
<dbReference type="EC" id="2.7.13.3" evidence="4"/>
<keyword evidence="9 17" id="KW-0418">Kinase</keyword>
<feature type="transmembrane region" description="Helical" evidence="14">
    <location>
        <begin position="249"/>
        <end position="269"/>
    </location>
</feature>